<protein>
    <recommendedName>
        <fullName evidence="6">Thiopeptide-type bacteriocin biosynthesis domain-containing protein</fullName>
    </recommendedName>
</protein>
<accession>A0A1E7K9F3</accession>
<name>A0A1E7K9F3_9ACTN</name>
<evidence type="ECO:0000259" key="2">
    <source>
        <dbReference type="Pfam" id="PF04738"/>
    </source>
</evidence>
<feature type="region of interest" description="Disordered" evidence="1">
    <location>
        <begin position="815"/>
        <end position="836"/>
    </location>
</feature>
<dbReference type="EMBL" id="LJGV01000022">
    <property type="protein sequence ID" value="OEV00514.1"/>
    <property type="molecule type" value="Genomic_DNA"/>
</dbReference>
<dbReference type="InterPro" id="IPR006827">
    <property type="entry name" value="Lant_deHydtase_N"/>
</dbReference>
<evidence type="ECO:0008006" key="6">
    <source>
        <dbReference type="Google" id="ProtNLM"/>
    </source>
</evidence>
<dbReference type="PATRIC" id="fig|943816.4.peg.4561"/>
<dbReference type="Pfam" id="PF04738">
    <property type="entry name" value="Lant_dehydr_N"/>
    <property type="match status" value="1"/>
</dbReference>
<sequence>MTEERADTYRACGFFMLRAPALPARPMLELLGSLPAAAGEAARSDAGRDDPDSHDAYANQLRKLWSTPGVPEAVRAASPHLADAVERFDGLGGKDRRKAVRGLGRYLNRMSFRATPFGLFAGVTTGVFGEEQRTRLGDTAIGAARARADSGWVMHLVKRLAFGAQPPGELRVRRNDLVHVSRGRVWLSTAEGYGLDAGAEPARTGAPGDGGRSAPRGRRSVSVRLTAPIRSVLDHTRTPMTLGDLTARLAEDFPTAGAERIATLLDGLLDSDILITAERPRLLVPPAGRADRGASLLRSMLPPVTDPAVAGAIDGVEAAIGAFNQGEIPVAELLEAASRPMPEAVGGHSGPTLQIDSTLNLDAPLVLPRAVAGLAEEAARVFRRVGAEDRYPPHLSEYADAFSERYGHRSEIPLLEALTPETGLGPPRRYRSPGQAYPLPGVVRRAEDGADRPDERPREAVLNRMVTGALARRELSVQLDDRLLDELTEASAAEDDHRPPMPVLDLYLGLLPPGPDRERWRAVCGTAGVVMGGRTFSRFHDLFDEETRASLRELAAAEEQRQGDAVCAELSSLPQHARSVNVTIRPTVHTWELPVNVTPGRDEDRVIRLDDVLVGVADGKLYLRSRSLGRRLHVTDRAMLNWAGAPDPCRFMLEVSQGLSGTVSWFSWESLTWTMPFLPRVERGDLVLRRARWRLRPGDLAPASAGGDGEERPADGGDGGDGGQAAFAAAVRAWAGTWLVPRLVNLTDNDNALLLDLTSAASLRELRDSLDRATEDGITLEEVLPAPDEGFLRDTAGEPYASEIVVPLVRTGKDPGPVARHIRPRTVPGAAEDPGARSKRIGSDWLAVKLYAEPDAHDTLLGVGLAGLTGRLAEQYGVPSPFFLRYGDPAPHLRVRFHVPEESARADVLREVTAWAYDLARGGHLADHTFVSYQREVERYGGPELIADCEEWFRQDSAAVVRLLGKLRTSGTGLPGLPPLGLDASRERAALAALTLDRLCGSLVPDPAERHALARLAARRNAGGDLYRTVGRGLWAARTDDGPARELLDGADTVWRPAAERLTRRMTELERTGGLQADRGDIVLSLLHMHCNRMGLRPSGEALSYGIWRRLLDRVAHAAG</sequence>
<evidence type="ECO:0000313" key="4">
    <source>
        <dbReference type="EMBL" id="OEV00514.1"/>
    </source>
</evidence>
<proteinExistence type="predicted"/>
<dbReference type="RefSeq" id="WP_069992909.1">
    <property type="nucleotide sequence ID" value="NZ_LJGV01000022.1"/>
</dbReference>
<evidence type="ECO:0000256" key="1">
    <source>
        <dbReference type="SAM" id="MobiDB-lite"/>
    </source>
</evidence>
<reference evidence="4 5" key="1">
    <citation type="journal article" date="2016" name="Front. Microbiol.">
        <title>Comparative Genomics Analysis of Streptomyces Species Reveals Their Adaptation to the Marine Environment and Their Diversity at the Genomic Level.</title>
        <authorList>
            <person name="Tian X."/>
            <person name="Zhang Z."/>
            <person name="Yang T."/>
            <person name="Chen M."/>
            <person name="Li J."/>
            <person name="Chen F."/>
            <person name="Yang J."/>
            <person name="Li W."/>
            <person name="Zhang B."/>
            <person name="Zhang Z."/>
            <person name="Wu J."/>
            <person name="Zhang C."/>
            <person name="Long L."/>
            <person name="Xiao J."/>
        </authorList>
    </citation>
    <scope>NUCLEOTIDE SEQUENCE [LARGE SCALE GENOMIC DNA]</scope>
    <source>
        <strain evidence="4 5">SCSIO M10379</strain>
    </source>
</reference>
<feature type="region of interest" description="Disordered" evidence="1">
    <location>
        <begin position="699"/>
        <end position="722"/>
    </location>
</feature>
<dbReference type="AlphaFoldDB" id="A0A1E7K9F3"/>
<organism evidence="4 5">
    <name type="scientific">Streptomyces qinglanensis</name>
    <dbReference type="NCBI Taxonomy" id="943816"/>
    <lineage>
        <taxon>Bacteria</taxon>
        <taxon>Bacillati</taxon>
        <taxon>Actinomycetota</taxon>
        <taxon>Actinomycetes</taxon>
        <taxon>Kitasatosporales</taxon>
        <taxon>Streptomycetaceae</taxon>
        <taxon>Streptomyces</taxon>
    </lineage>
</organism>
<dbReference type="NCBIfam" id="TIGR03891">
    <property type="entry name" value="thiopep_ocin"/>
    <property type="match status" value="1"/>
</dbReference>
<feature type="region of interest" description="Disordered" evidence="1">
    <location>
        <begin position="197"/>
        <end position="221"/>
    </location>
</feature>
<feature type="region of interest" description="Disordered" evidence="1">
    <location>
        <begin position="419"/>
        <end position="440"/>
    </location>
</feature>
<evidence type="ECO:0000259" key="3">
    <source>
        <dbReference type="Pfam" id="PF14028"/>
    </source>
</evidence>
<feature type="domain" description="Thiopeptide-type bacteriocin biosynthesis" evidence="3">
    <location>
        <begin position="845"/>
        <end position="1111"/>
    </location>
</feature>
<dbReference type="InterPro" id="IPR023809">
    <property type="entry name" value="Thiopep_bacteriocin_synth_dom"/>
</dbReference>
<comment type="caution">
    <text evidence="4">The sequence shown here is derived from an EMBL/GenBank/DDBJ whole genome shotgun (WGS) entry which is preliminary data.</text>
</comment>
<feature type="domain" description="Lantibiotic dehydratase N-terminal" evidence="2">
    <location>
        <begin position="68"/>
        <end position="766"/>
    </location>
</feature>
<gene>
    <name evidence="4" type="ORF">AN217_24950</name>
</gene>
<dbReference type="Proteomes" id="UP000175829">
    <property type="component" value="Unassembled WGS sequence"/>
</dbReference>
<dbReference type="Pfam" id="PF14028">
    <property type="entry name" value="Lant_dehydr_C"/>
    <property type="match status" value="1"/>
</dbReference>
<evidence type="ECO:0000313" key="5">
    <source>
        <dbReference type="Proteomes" id="UP000175829"/>
    </source>
</evidence>